<keyword evidence="3" id="KW-0804">Transcription</keyword>
<dbReference type="OrthoDB" id="9768806at2"/>
<organism evidence="5 6">
    <name type="scientific">Aquimarina amphilecti</name>
    <dbReference type="NCBI Taxonomy" id="1038014"/>
    <lineage>
        <taxon>Bacteria</taxon>
        <taxon>Pseudomonadati</taxon>
        <taxon>Bacteroidota</taxon>
        <taxon>Flavobacteriia</taxon>
        <taxon>Flavobacteriales</taxon>
        <taxon>Flavobacteriaceae</taxon>
        <taxon>Aquimarina</taxon>
    </lineage>
</organism>
<evidence type="ECO:0000259" key="4">
    <source>
        <dbReference type="PROSITE" id="PS50932"/>
    </source>
</evidence>
<evidence type="ECO:0000313" key="5">
    <source>
        <dbReference type="EMBL" id="SEL67925.1"/>
    </source>
</evidence>
<dbReference type="PROSITE" id="PS50932">
    <property type="entry name" value="HTH_LACI_2"/>
    <property type="match status" value="1"/>
</dbReference>
<dbReference type="PANTHER" id="PTHR30146:SF109">
    <property type="entry name" value="HTH-TYPE TRANSCRIPTIONAL REGULATOR GALS"/>
    <property type="match status" value="1"/>
</dbReference>
<dbReference type="RefSeq" id="WP_091410019.1">
    <property type="nucleotide sequence ID" value="NZ_FOAB01000005.1"/>
</dbReference>
<dbReference type="Proteomes" id="UP000198521">
    <property type="component" value="Unassembled WGS sequence"/>
</dbReference>
<dbReference type="AlphaFoldDB" id="A0A1H7S5V5"/>
<keyword evidence="6" id="KW-1185">Reference proteome</keyword>
<evidence type="ECO:0000313" key="6">
    <source>
        <dbReference type="Proteomes" id="UP000198521"/>
    </source>
</evidence>
<proteinExistence type="predicted"/>
<dbReference type="SMART" id="SM00354">
    <property type="entry name" value="HTH_LACI"/>
    <property type="match status" value="1"/>
</dbReference>
<dbReference type="CDD" id="cd01392">
    <property type="entry name" value="HTH_LacI"/>
    <property type="match status" value="1"/>
</dbReference>
<feature type="domain" description="HTH lacI-type" evidence="4">
    <location>
        <begin position="6"/>
        <end position="60"/>
    </location>
</feature>
<dbReference type="GO" id="GO:0000976">
    <property type="term" value="F:transcription cis-regulatory region binding"/>
    <property type="evidence" value="ECO:0007669"/>
    <property type="project" value="TreeGrafter"/>
</dbReference>
<dbReference type="Gene3D" id="1.10.260.40">
    <property type="entry name" value="lambda repressor-like DNA-binding domains"/>
    <property type="match status" value="1"/>
</dbReference>
<dbReference type="SUPFAM" id="SSF47413">
    <property type="entry name" value="lambda repressor-like DNA-binding domains"/>
    <property type="match status" value="1"/>
</dbReference>
<dbReference type="SUPFAM" id="SSF53822">
    <property type="entry name" value="Periplasmic binding protein-like I"/>
    <property type="match status" value="1"/>
</dbReference>
<keyword evidence="2" id="KW-0238">DNA-binding</keyword>
<gene>
    <name evidence="5" type="ORF">SAMN04487910_3014</name>
</gene>
<dbReference type="InterPro" id="IPR000843">
    <property type="entry name" value="HTH_LacI"/>
</dbReference>
<evidence type="ECO:0000256" key="2">
    <source>
        <dbReference type="ARBA" id="ARBA00023125"/>
    </source>
</evidence>
<dbReference type="InterPro" id="IPR028082">
    <property type="entry name" value="Peripla_BP_I"/>
</dbReference>
<keyword evidence="1" id="KW-0805">Transcription regulation</keyword>
<name>A0A1H7S5V5_AQUAM</name>
<dbReference type="Pfam" id="PF13377">
    <property type="entry name" value="Peripla_BP_3"/>
    <property type="match status" value="1"/>
</dbReference>
<dbReference type="STRING" id="1038014.SAMN04487910_3014"/>
<dbReference type="Pfam" id="PF00356">
    <property type="entry name" value="LacI"/>
    <property type="match status" value="1"/>
</dbReference>
<dbReference type="CDD" id="cd06267">
    <property type="entry name" value="PBP1_LacI_sugar_binding-like"/>
    <property type="match status" value="1"/>
</dbReference>
<dbReference type="EMBL" id="FOAB01000005">
    <property type="protein sequence ID" value="SEL67925.1"/>
    <property type="molecule type" value="Genomic_DNA"/>
</dbReference>
<reference evidence="5 6" key="1">
    <citation type="submission" date="2016-10" db="EMBL/GenBank/DDBJ databases">
        <authorList>
            <person name="de Groot N.N."/>
        </authorList>
    </citation>
    <scope>NUCLEOTIDE SEQUENCE [LARGE SCALE GENOMIC DNA]</scope>
    <source>
        <strain evidence="5 6">DSM 25232</strain>
    </source>
</reference>
<dbReference type="InterPro" id="IPR046335">
    <property type="entry name" value="LacI/GalR-like_sensor"/>
</dbReference>
<dbReference type="PANTHER" id="PTHR30146">
    <property type="entry name" value="LACI-RELATED TRANSCRIPTIONAL REPRESSOR"/>
    <property type="match status" value="1"/>
</dbReference>
<sequence>MKKEVTTLKMLAQSLNLSISTVSRALNDHPDINIDTKDKVRRLAQSMNYIPNIFAKGFRKHKSNIIGVIVPNITHYFTATIVRGILEQASKQGYRVIISESNNDVIKQNEMLNTMIQFGVDGILASLTKMTRDIDNILPIIDTLPLILFDKVSDKIPCTQITINDEEAAFNVIEHLINTGKKRIAIIKEREFSYTSEKRYAGYLRALKAHQIEIDEKIIISVDDISLQQGKRMTNTLLSIKKRPDAIFAITDSAAIGVIQTLNKSNIKIPEEIAVVGFSNSKHSTIIEPKLTTVDQPGNTIGKTAIKYLIREIENDDTNDITMNKTVEIKTSLIVRESTFKIS</sequence>
<accession>A0A1H7S5V5</accession>
<dbReference type="InterPro" id="IPR010982">
    <property type="entry name" value="Lambda_DNA-bd_dom_sf"/>
</dbReference>
<evidence type="ECO:0000256" key="3">
    <source>
        <dbReference type="ARBA" id="ARBA00023163"/>
    </source>
</evidence>
<protein>
    <submittedName>
        <fullName evidence="5">Transcriptional regulator, LacI family</fullName>
    </submittedName>
</protein>
<dbReference type="Gene3D" id="3.40.50.2300">
    <property type="match status" value="2"/>
</dbReference>
<dbReference type="GO" id="GO:0003700">
    <property type="term" value="F:DNA-binding transcription factor activity"/>
    <property type="evidence" value="ECO:0007669"/>
    <property type="project" value="TreeGrafter"/>
</dbReference>
<evidence type="ECO:0000256" key="1">
    <source>
        <dbReference type="ARBA" id="ARBA00023015"/>
    </source>
</evidence>